<dbReference type="GO" id="GO:0008483">
    <property type="term" value="F:transaminase activity"/>
    <property type="evidence" value="ECO:0007669"/>
    <property type="project" value="UniProtKB-KW"/>
</dbReference>
<evidence type="ECO:0000313" key="8">
    <source>
        <dbReference type="Proteomes" id="UP001182556"/>
    </source>
</evidence>
<keyword evidence="3" id="KW-0032">Aminotransferase</keyword>
<evidence type="ECO:0000256" key="4">
    <source>
        <dbReference type="ARBA" id="ARBA00022679"/>
    </source>
</evidence>
<dbReference type="GO" id="GO:1901605">
    <property type="term" value="P:alpha-amino acid metabolic process"/>
    <property type="evidence" value="ECO:0007669"/>
    <property type="project" value="TreeGrafter"/>
</dbReference>
<protein>
    <submittedName>
        <fullName evidence="7">Aromatic amino acid transaminase</fullName>
    </submittedName>
</protein>
<comment type="caution">
    <text evidence="7">The sequence shown here is derived from an EMBL/GenBank/DDBJ whole genome shotgun (WGS) entry which is preliminary data.</text>
</comment>
<dbReference type="PANTHER" id="PTHR42790:SF19">
    <property type="entry name" value="KYNURENINE_ALPHA-AMINOADIPATE AMINOTRANSFERASE, MITOCHONDRIAL"/>
    <property type="match status" value="1"/>
</dbReference>
<keyword evidence="4" id="KW-0808">Transferase</keyword>
<dbReference type="InterPro" id="IPR004839">
    <property type="entry name" value="Aminotransferase_I/II_large"/>
</dbReference>
<dbReference type="InterPro" id="IPR050859">
    <property type="entry name" value="Class-I_PLP-dep_aminotransf"/>
</dbReference>
<name>A0AAD9CYL4_PAPLA</name>
<evidence type="ECO:0000259" key="6">
    <source>
        <dbReference type="Pfam" id="PF00155"/>
    </source>
</evidence>
<dbReference type="CDD" id="cd00609">
    <property type="entry name" value="AAT_like"/>
    <property type="match status" value="1"/>
</dbReference>
<gene>
    <name evidence="7" type="ORF">DB88DRAFT_498169</name>
</gene>
<dbReference type="InterPro" id="IPR015424">
    <property type="entry name" value="PyrdxlP-dep_Trfase"/>
</dbReference>
<reference evidence="7" key="1">
    <citation type="submission" date="2023-02" db="EMBL/GenBank/DDBJ databases">
        <title>Identification and recombinant expression of a fungal hydrolase from Papiliotrema laurentii that hydrolyzes apple cutin and clears colloidal polyester polyurethane.</title>
        <authorList>
            <consortium name="DOE Joint Genome Institute"/>
            <person name="Roman V.A."/>
            <person name="Bojanowski C."/>
            <person name="Crable B.R."/>
            <person name="Wagner D.N."/>
            <person name="Hung C.S."/>
            <person name="Nadeau L.J."/>
            <person name="Schratz L."/>
            <person name="Haridas S."/>
            <person name="Pangilinan J."/>
            <person name="Lipzen A."/>
            <person name="Na H."/>
            <person name="Yan M."/>
            <person name="Ng V."/>
            <person name="Grigoriev I.V."/>
            <person name="Spatafora J.W."/>
            <person name="Barlow D."/>
            <person name="Biffinger J."/>
            <person name="Kelley-Loughnane N."/>
            <person name="Varaljay V.A."/>
            <person name="Crookes-Goodson W.J."/>
        </authorList>
    </citation>
    <scope>NUCLEOTIDE SEQUENCE</scope>
    <source>
        <strain evidence="7">5307AH</strain>
    </source>
</reference>
<evidence type="ECO:0000256" key="5">
    <source>
        <dbReference type="ARBA" id="ARBA00022898"/>
    </source>
</evidence>
<dbReference type="Pfam" id="PF00155">
    <property type="entry name" value="Aminotran_1_2"/>
    <property type="match status" value="1"/>
</dbReference>
<evidence type="ECO:0000256" key="1">
    <source>
        <dbReference type="ARBA" id="ARBA00001933"/>
    </source>
</evidence>
<comment type="similarity">
    <text evidence="2">Belongs to the class-I pyridoxal-phosphate-dependent aminotransferase family.</text>
</comment>
<dbReference type="SUPFAM" id="SSF53383">
    <property type="entry name" value="PLP-dependent transferases"/>
    <property type="match status" value="1"/>
</dbReference>
<proteinExistence type="inferred from homology"/>
<dbReference type="EMBL" id="JAODAN010000010">
    <property type="protein sequence ID" value="KAK1921516.1"/>
    <property type="molecule type" value="Genomic_DNA"/>
</dbReference>
<evidence type="ECO:0000256" key="3">
    <source>
        <dbReference type="ARBA" id="ARBA00022576"/>
    </source>
</evidence>
<dbReference type="InterPro" id="IPR015421">
    <property type="entry name" value="PyrdxlP-dep_Trfase_major"/>
</dbReference>
<sequence length="440" mass="48543">MTISLEDPTPKRCPSRFLTPAAKASQLDGIREFYQYETDDVISLLAGRPNISTFPIKGISVEITDPHHPEPSSGPTTTLNLKDDELRTAIQYGATNGVPALIKLLEGFQEIIHKRPKGSWNVAMGSGCQDLIYKALASTVQPGDPVLCEAPLYAGVLPGLQNLQAVCFEVEVDEYGLSAKRLADVLANWPEGQKRPRVLYTNPIGGNPSGTTAVRERKLEVLKLCVQYDILILEDDPYYFLTPDLVPSYFELETEVIPQGGQVMRFDSFSKVLAGGFRLGFVTAPPELLYPIEVLTAATNLHAAAVSQMIIYKILTHWGVEGFLANARNVALFYAGRKGWFEEIAHRHLDGLARWTSPVAGLFLWVDCSESGVKNTSTFMYQYGIPHGIVACPGASFYPSKAPSPHIRVSFSELPRDKAEEGFKRLAEALRHYKSDQNNA</sequence>
<evidence type="ECO:0000313" key="7">
    <source>
        <dbReference type="EMBL" id="KAK1921516.1"/>
    </source>
</evidence>
<dbReference type="GO" id="GO:0030170">
    <property type="term" value="F:pyridoxal phosphate binding"/>
    <property type="evidence" value="ECO:0007669"/>
    <property type="project" value="InterPro"/>
</dbReference>
<dbReference type="Proteomes" id="UP001182556">
    <property type="component" value="Unassembled WGS sequence"/>
</dbReference>
<accession>A0AAD9CYL4</accession>
<dbReference type="PANTHER" id="PTHR42790">
    <property type="entry name" value="AMINOTRANSFERASE"/>
    <property type="match status" value="1"/>
</dbReference>
<dbReference type="Gene3D" id="3.40.640.10">
    <property type="entry name" value="Type I PLP-dependent aspartate aminotransferase-like (Major domain)"/>
    <property type="match status" value="1"/>
</dbReference>
<dbReference type="AlphaFoldDB" id="A0AAD9CYL4"/>
<feature type="domain" description="Aminotransferase class I/classII large" evidence="6">
    <location>
        <begin position="86"/>
        <end position="425"/>
    </location>
</feature>
<keyword evidence="8" id="KW-1185">Reference proteome</keyword>
<organism evidence="7 8">
    <name type="scientific">Papiliotrema laurentii</name>
    <name type="common">Cryptococcus laurentii</name>
    <dbReference type="NCBI Taxonomy" id="5418"/>
    <lineage>
        <taxon>Eukaryota</taxon>
        <taxon>Fungi</taxon>
        <taxon>Dikarya</taxon>
        <taxon>Basidiomycota</taxon>
        <taxon>Agaricomycotina</taxon>
        <taxon>Tremellomycetes</taxon>
        <taxon>Tremellales</taxon>
        <taxon>Rhynchogastremaceae</taxon>
        <taxon>Papiliotrema</taxon>
    </lineage>
</organism>
<comment type="cofactor">
    <cofactor evidence="1">
        <name>pyridoxal 5'-phosphate</name>
        <dbReference type="ChEBI" id="CHEBI:597326"/>
    </cofactor>
</comment>
<evidence type="ECO:0000256" key="2">
    <source>
        <dbReference type="ARBA" id="ARBA00007441"/>
    </source>
</evidence>
<keyword evidence="5" id="KW-0663">Pyridoxal phosphate</keyword>